<dbReference type="Pfam" id="PF06476">
    <property type="entry name" value="DUF1090"/>
    <property type="match status" value="1"/>
</dbReference>
<feature type="signal peptide" evidence="2">
    <location>
        <begin position="1"/>
        <end position="22"/>
    </location>
</feature>
<evidence type="ECO:0008006" key="7">
    <source>
        <dbReference type="Google" id="ProtNLM"/>
    </source>
</evidence>
<name>A0A1M7KET5_9GAMM</name>
<feature type="region of interest" description="Disordered" evidence="1">
    <location>
        <begin position="75"/>
        <end position="105"/>
    </location>
</feature>
<feature type="compositionally biased region" description="Basic and acidic residues" evidence="1">
    <location>
        <begin position="80"/>
        <end position="105"/>
    </location>
</feature>
<dbReference type="STRING" id="44933.SAMN05660971_03472"/>
<sequence length="133" mass="15073">MKRPGYLLPLCFCAAYASGALADDTNPLCSAREEEVLHELQSAEKYGNEHRIEGLQRALSNIRAHCTDESLIADAEEAVEESREEVRDRRQDLDEALREGDPDDIAEQREELQEAEDELHSDIQQLRALQGPR</sequence>
<dbReference type="Proteomes" id="UP000321726">
    <property type="component" value="Unassembled WGS sequence"/>
</dbReference>
<dbReference type="EMBL" id="BJXU01000144">
    <property type="protein sequence ID" value="GEN25431.1"/>
    <property type="molecule type" value="Genomic_DNA"/>
</dbReference>
<evidence type="ECO:0000256" key="1">
    <source>
        <dbReference type="SAM" id="MobiDB-lite"/>
    </source>
</evidence>
<dbReference type="RefSeq" id="WP_073436473.1">
    <property type="nucleotide sequence ID" value="NZ_BJXU01000144.1"/>
</dbReference>
<evidence type="ECO:0000313" key="4">
    <source>
        <dbReference type="EMBL" id="SHM63770.1"/>
    </source>
</evidence>
<evidence type="ECO:0000313" key="3">
    <source>
        <dbReference type="EMBL" id="GEN25431.1"/>
    </source>
</evidence>
<reference evidence="3 6" key="2">
    <citation type="submission" date="2019-07" db="EMBL/GenBank/DDBJ databases">
        <title>Whole genome shotgun sequence of Halomonas cupida NBRC 102219.</title>
        <authorList>
            <person name="Hosoyama A."/>
            <person name="Uohara A."/>
            <person name="Ohji S."/>
            <person name="Ichikawa N."/>
        </authorList>
    </citation>
    <scope>NUCLEOTIDE SEQUENCE [LARGE SCALE GENOMIC DNA]</scope>
    <source>
        <strain evidence="3 6">NBRC 102219</strain>
    </source>
</reference>
<organism evidence="4 5">
    <name type="scientific">Halomonas cupida</name>
    <dbReference type="NCBI Taxonomy" id="44933"/>
    <lineage>
        <taxon>Bacteria</taxon>
        <taxon>Pseudomonadati</taxon>
        <taxon>Pseudomonadota</taxon>
        <taxon>Gammaproteobacteria</taxon>
        <taxon>Oceanospirillales</taxon>
        <taxon>Halomonadaceae</taxon>
        <taxon>Halomonas</taxon>
    </lineage>
</organism>
<evidence type="ECO:0000313" key="6">
    <source>
        <dbReference type="Proteomes" id="UP000321726"/>
    </source>
</evidence>
<reference evidence="4 5" key="1">
    <citation type="submission" date="2016-11" db="EMBL/GenBank/DDBJ databases">
        <authorList>
            <person name="Jaros S."/>
            <person name="Januszkiewicz K."/>
            <person name="Wedrychowicz H."/>
        </authorList>
    </citation>
    <scope>NUCLEOTIDE SEQUENCE [LARGE SCALE GENOMIC DNA]</scope>
    <source>
        <strain evidence="4 5">DSM 4740</strain>
    </source>
</reference>
<dbReference type="EMBL" id="FRCA01000010">
    <property type="protein sequence ID" value="SHM63770.1"/>
    <property type="molecule type" value="Genomic_DNA"/>
</dbReference>
<feature type="chain" id="PRO_5012478078" description="DUF1090 domain-containing protein" evidence="2">
    <location>
        <begin position="23"/>
        <end position="133"/>
    </location>
</feature>
<dbReference type="InterPro" id="IPR009468">
    <property type="entry name" value="DUF1090"/>
</dbReference>
<evidence type="ECO:0000313" key="5">
    <source>
        <dbReference type="Proteomes" id="UP000184123"/>
    </source>
</evidence>
<dbReference type="Proteomes" id="UP000184123">
    <property type="component" value="Unassembled WGS sequence"/>
</dbReference>
<dbReference type="AlphaFoldDB" id="A0A1M7KET5"/>
<protein>
    <recommendedName>
        <fullName evidence="7">DUF1090 domain-containing protein</fullName>
    </recommendedName>
</protein>
<evidence type="ECO:0000256" key="2">
    <source>
        <dbReference type="SAM" id="SignalP"/>
    </source>
</evidence>
<dbReference type="OrthoDB" id="6169328at2"/>
<gene>
    <name evidence="3" type="ORF">HCU01_33800</name>
    <name evidence="4" type="ORF">SAMN05660971_03472</name>
</gene>
<accession>A0A1M7KET5</accession>
<keyword evidence="2" id="KW-0732">Signal</keyword>
<proteinExistence type="predicted"/>
<keyword evidence="6" id="KW-1185">Reference proteome</keyword>